<feature type="compositionally biased region" description="Low complexity" evidence="2">
    <location>
        <begin position="12"/>
        <end position="24"/>
    </location>
</feature>
<dbReference type="Pfam" id="PF00589">
    <property type="entry name" value="Phage_integrase"/>
    <property type="match status" value="1"/>
</dbReference>
<keyword evidence="1" id="KW-0233">DNA recombination</keyword>
<evidence type="ECO:0000313" key="5">
    <source>
        <dbReference type="Proteomes" id="UP000287547"/>
    </source>
</evidence>
<feature type="compositionally biased region" description="Low complexity" evidence="2">
    <location>
        <begin position="160"/>
        <end position="170"/>
    </location>
</feature>
<dbReference type="GO" id="GO:0003677">
    <property type="term" value="F:DNA binding"/>
    <property type="evidence" value="ECO:0007669"/>
    <property type="project" value="InterPro"/>
</dbReference>
<dbReference type="GO" id="GO:0015074">
    <property type="term" value="P:DNA integration"/>
    <property type="evidence" value="ECO:0007669"/>
    <property type="project" value="InterPro"/>
</dbReference>
<feature type="region of interest" description="Disordered" evidence="2">
    <location>
        <begin position="157"/>
        <end position="181"/>
    </location>
</feature>
<dbReference type="Gene3D" id="1.10.443.10">
    <property type="entry name" value="Intergrase catalytic core"/>
    <property type="match status" value="1"/>
</dbReference>
<reference evidence="4 5" key="1">
    <citation type="submission" date="2018-05" db="EMBL/GenBank/DDBJ databases">
        <title>Evolution of GPA BGCs.</title>
        <authorList>
            <person name="Waglechner N."/>
            <person name="Wright G.D."/>
        </authorList>
    </citation>
    <scope>NUCLEOTIDE SEQUENCE [LARGE SCALE GENOMIC DNA]</scope>
    <source>
        <strain evidence="4 5">A82846</strain>
    </source>
</reference>
<dbReference type="EMBL" id="QHKI01000147">
    <property type="protein sequence ID" value="RSM58171.1"/>
    <property type="molecule type" value="Genomic_DNA"/>
</dbReference>
<evidence type="ECO:0000256" key="1">
    <source>
        <dbReference type="ARBA" id="ARBA00023172"/>
    </source>
</evidence>
<dbReference type="PANTHER" id="PTHR30349:SF64">
    <property type="entry name" value="PROPHAGE INTEGRASE INTD-RELATED"/>
    <property type="match status" value="1"/>
</dbReference>
<accession>A0A428XS48</accession>
<dbReference type="PANTHER" id="PTHR30349">
    <property type="entry name" value="PHAGE INTEGRASE-RELATED"/>
    <property type="match status" value="1"/>
</dbReference>
<feature type="domain" description="Tyr recombinase" evidence="3">
    <location>
        <begin position="114"/>
        <end position="293"/>
    </location>
</feature>
<dbReference type="InterPro" id="IPR013762">
    <property type="entry name" value="Integrase-like_cat_sf"/>
</dbReference>
<evidence type="ECO:0000313" key="4">
    <source>
        <dbReference type="EMBL" id="RSM58171.1"/>
    </source>
</evidence>
<dbReference type="InterPro" id="IPR050090">
    <property type="entry name" value="Tyrosine_recombinase_XerCD"/>
</dbReference>
<evidence type="ECO:0000256" key="2">
    <source>
        <dbReference type="SAM" id="MobiDB-lite"/>
    </source>
</evidence>
<feature type="region of interest" description="Disordered" evidence="2">
    <location>
        <begin position="54"/>
        <end position="99"/>
    </location>
</feature>
<sequence length="307" mass="33406">MRGCYRRPNPTPNLSTTNDSSTTSQGSYTPSGTTTCSLVLLPNGGSATVTLVAEPNHQHRFRDRRPDRPEHDQQHRQRTNRRAKQPWCTIIGTPGPDTLSGDNGADVHMHEPKTAVDHATDEEIVALFAACRPARDRLIVLLLSRAGLRRTAARSCPVDTSLPTSSSPSSKTCEQAGNYPDGSGAPVLLPQRICRALRITSGSRQFVLVNLFKEPVGRATPPRAINELLERLSVRAGLDRIIHPHLLRHAFGSSVMEAGATLDEAQELLRHASVTSTQVYLHPSPDRLREAVERVSVGRPVGPGAGR</sequence>
<proteinExistence type="predicted"/>
<dbReference type="GO" id="GO:0006310">
    <property type="term" value="P:DNA recombination"/>
    <property type="evidence" value="ECO:0007669"/>
    <property type="project" value="UniProtKB-KW"/>
</dbReference>
<dbReference type="OrthoDB" id="9803188at2"/>
<name>A0A428XS48_KIBAR</name>
<organism evidence="4 5">
    <name type="scientific">Kibdelosporangium aridum</name>
    <dbReference type="NCBI Taxonomy" id="2030"/>
    <lineage>
        <taxon>Bacteria</taxon>
        <taxon>Bacillati</taxon>
        <taxon>Actinomycetota</taxon>
        <taxon>Actinomycetes</taxon>
        <taxon>Pseudonocardiales</taxon>
        <taxon>Pseudonocardiaceae</taxon>
        <taxon>Kibdelosporangium</taxon>
    </lineage>
</organism>
<feature type="compositionally biased region" description="Basic and acidic residues" evidence="2">
    <location>
        <begin position="64"/>
        <end position="75"/>
    </location>
</feature>
<dbReference type="Proteomes" id="UP000287547">
    <property type="component" value="Unassembled WGS sequence"/>
</dbReference>
<dbReference type="PROSITE" id="PS51898">
    <property type="entry name" value="TYR_RECOMBINASE"/>
    <property type="match status" value="1"/>
</dbReference>
<evidence type="ECO:0000259" key="3">
    <source>
        <dbReference type="PROSITE" id="PS51898"/>
    </source>
</evidence>
<gene>
    <name evidence="4" type="ORF">DMH04_56340</name>
</gene>
<dbReference type="InterPro" id="IPR002104">
    <property type="entry name" value="Integrase_catalytic"/>
</dbReference>
<dbReference type="SUPFAM" id="SSF56349">
    <property type="entry name" value="DNA breaking-rejoining enzymes"/>
    <property type="match status" value="1"/>
</dbReference>
<feature type="region of interest" description="Disordered" evidence="2">
    <location>
        <begin position="1"/>
        <end position="31"/>
    </location>
</feature>
<comment type="caution">
    <text evidence="4">The sequence shown here is derived from an EMBL/GenBank/DDBJ whole genome shotgun (WGS) entry which is preliminary data.</text>
</comment>
<dbReference type="InterPro" id="IPR011010">
    <property type="entry name" value="DNA_brk_join_enz"/>
</dbReference>
<dbReference type="AlphaFoldDB" id="A0A428XS48"/>
<protein>
    <recommendedName>
        <fullName evidence="3">Tyr recombinase domain-containing protein</fullName>
    </recommendedName>
</protein>